<proteinExistence type="predicted"/>
<dbReference type="EMBL" id="CP072801">
    <property type="protein sequence ID" value="QTR46622.1"/>
    <property type="molecule type" value="Genomic_DNA"/>
</dbReference>
<keyword evidence="3" id="KW-1185">Reference proteome</keyword>
<dbReference type="SUPFAM" id="SSF53474">
    <property type="entry name" value="alpha/beta-Hydrolases"/>
    <property type="match status" value="1"/>
</dbReference>
<dbReference type="Proteomes" id="UP000672039">
    <property type="component" value="Chromosome"/>
</dbReference>
<name>A0ABX7WUC7_9GAMM</name>
<reference evidence="2 3" key="1">
    <citation type="submission" date="2021-04" db="EMBL/GenBank/DDBJ databases">
        <title>Genomics, taxonomy and metabolism of representatives of sulfur bacteria of the genus Thiothrix: Thiothrix fructosivorans QT, Thiothrix unzii A1T and three new species, Thiothrix subterranea sp. nov., Thiothrix litoralis sp. nov. and 'Candidatus Thiothrix anitrata' sp. nov.</title>
        <authorList>
            <person name="Ravin N.V."/>
            <person name="Smolyakov D."/>
            <person name="Rudenko T.S."/>
            <person name="Mardanov A.V."/>
            <person name="Beletsky A.V."/>
            <person name="Markov N.D."/>
            <person name="Fomenkov A.I."/>
            <person name="Roberts R.J."/>
            <person name="Karnachuk O.V."/>
            <person name="Novikov A."/>
            <person name="Grabovich M.Y."/>
        </authorList>
    </citation>
    <scope>NUCLEOTIDE SEQUENCE [LARGE SCALE GENOMIC DNA]</scope>
    <source>
        <strain evidence="2 3">AS</strain>
    </source>
</reference>
<dbReference type="GO" id="GO:0016787">
    <property type="term" value="F:hydrolase activity"/>
    <property type="evidence" value="ECO:0007669"/>
    <property type="project" value="UniProtKB-KW"/>
</dbReference>
<evidence type="ECO:0000259" key="1">
    <source>
        <dbReference type="Pfam" id="PF12697"/>
    </source>
</evidence>
<evidence type="ECO:0000313" key="2">
    <source>
        <dbReference type="EMBL" id="QTR46622.1"/>
    </source>
</evidence>
<keyword evidence="2" id="KW-0378">Hydrolase</keyword>
<dbReference type="RefSeq" id="WP_210222954.1">
    <property type="nucleotide sequence ID" value="NZ_CP072801.1"/>
</dbReference>
<gene>
    <name evidence="2" type="ORF">J9253_01280</name>
</gene>
<accession>A0ABX7WUC7</accession>
<sequence>MHELTDPAPKLEPFFIEYSSIYLHGDILPKDADVPPEVLCLHGGGAEGRSSFLLLRHVLLQKYLISSCAFDFLGYGGTSGASGLVEQYQQEHLNQTTDIVDACFDSQPFSIVASDISAGVALQLAESFPVRQLVLLNPPNDQDVTGDTPCQSVAMPIEAAQTLAYMNSHPAVLLKIAQLVKDTLHGNSRYVRCNYP</sequence>
<evidence type="ECO:0000313" key="3">
    <source>
        <dbReference type="Proteomes" id="UP000672039"/>
    </source>
</evidence>
<dbReference type="InterPro" id="IPR000073">
    <property type="entry name" value="AB_hydrolase_1"/>
</dbReference>
<feature type="domain" description="AB hydrolase-1" evidence="1">
    <location>
        <begin position="38"/>
        <end position="149"/>
    </location>
</feature>
<protein>
    <submittedName>
        <fullName evidence="2">Alpha/beta fold hydrolase</fullName>
    </submittedName>
</protein>
<dbReference type="InterPro" id="IPR029058">
    <property type="entry name" value="AB_hydrolase_fold"/>
</dbReference>
<organism evidence="2 3">
    <name type="scientific">Thiothrix litoralis</name>
    <dbReference type="NCBI Taxonomy" id="2891210"/>
    <lineage>
        <taxon>Bacteria</taxon>
        <taxon>Pseudomonadati</taxon>
        <taxon>Pseudomonadota</taxon>
        <taxon>Gammaproteobacteria</taxon>
        <taxon>Thiotrichales</taxon>
        <taxon>Thiotrichaceae</taxon>
        <taxon>Thiothrix</taxon>
    </lineage>
</organism>
<dbReference type="Gene3D" id="3.40.50.1820">
    <property type="entry name" value="alpha/beta hydrolase"/>
    <property type="match status" value="1"/>
</dbReference>
<dbReference type="Pfam" id="PF12697">
    <property type="entry name" value="Abhydrolase_6"/>
    <property type="match status" value="1"/>
</dbReference>